<organism evidence="2 3">
    <name type="scientific">Legionella massiliensis</name>
    <dbReference type="NCBI Taxonomy" id="1034943"/>
    <lineage>
        <taxon>Bacteria</taxon>
        <taxon>Pseudomonadati</taxon>
        <taxon>Pseudomonadota</taxon>
        <taxon>Gammaproteobacteria</taxon>
        <taxon>Legionellales</taxon>
        <taxon>Legionellaceae</taxon>
        <taxon>Legionella</taxon>
    </lineage>
</organism>
<dbReference type="STRING" id="1034943.BN59_01648"/>
<dbReference type="RefSeq" id="WP_052403204.1">
    <property type="nucleotide sequence ID" value="NZ_CCVW01000002.1"/>
</dbReference>
<accession>A0A078KSD1</accession>
<dbReference type="AlphaFoldDB" id="A0A078KSD1"/>
<evidence type="ECO:0000313" key="2">
    <source>
        <dbReference type="EMBL" id="CDZ77365.1"/>
    </source>
</evidence>
<sequence length="325" mass="37797">MFQTTLYVIYDGECYFCNHTAKALKIKEAVGELVLINARENHELINEALRQGFDINEGIVVYYRLKFYHGKKAINLLNRLADKSTIFNKLSHLIYKNNCATFLGYPFLKLLRNVNLSLQGKSKIQNKDFCPIFKPIFGDDWENLPEVLKRHYANRPYSEDITRAKGHMTITFSPIMKLLAPALSLFKVFAPKPGKDIPVEVDYLSSPKNSSFIFDRRFYYPHLNKPFTFKTTLWQIKDKLIIDTFRFGIGLKMRYQFDGTKIQFIHRGYALVLGKLRIPLPLTFLLGKSYGEETALTNSSFHFFIESVHPLFGLIIRYEGVFNLF</sequence>
<gene>
    <name evidence="2" type="ORF">BN59_01648</name>
</gene>
<dbReference type="eggNOG" id="COG3011">
    <property type="taxonomic scope" value="Bacteria"/>
</dbReference>
<protein>
    <recommendedName>
        <fullName evidence="1">DUF4166 domain-containing protein</fullName>
    </recommendedName>
</protein>
<dbReference type="Proteomes" id="UP000044071">
    <property type="component" value="Unassembled WGS sequence"/>
</dbReference>
<reference evidence="2 3" key="1">
    <citation type="submission" date="2014-06" db="EMBL/GenBank/DDBJ databases">
        <authorList>
            <person name="Urmite Genomes Urmite Genomes"/>
        </authorList>
    </citation>
    <scope>NUCLEOTIDE SEQUENCE [LARGE SCALE GENOMIC DNA]</scope>
</reference>
<name>A0A078KSD1_9GAMM</name>
<keyword evidence="3" id="KW-1185">Reference proteome</keyword>
<dbReference type="OrthoDB" id="9180348at2"/>
<dbReference type="EMBL" id="CCSB01000002">
    <property type="protein sequence ID" value="CDZ77365.1"/>
    <property type="molecule type" value="Genomic_DNA"/>
</dbReference>
<dbReference type="InterPro" id="IPR025311">
    <property type="entry name" value="DUF4166"/>
</dbReference>
<dbReference type="Pfam" id="PF13761">
    <property type="entry name" value="DUF4166"/>
    <property type="match status" value="1"/>
</dbReference>
<evidence type="ECO:0000259" key="1">
    <source>
        <dbReference type="Pfam" id="PF13761"/>
    </source>
</evidence>
<proteinExistence type="predicted"/>
<feature type="domain" description="DUF4166" evidence="1">
    <location>
        <begin position="144"/>
        <end position="322"/>
    </location>
</feature>
<evidence type="ECO:0000313" key="3">
    <source>
        <dbReference type="Proteomes" id="UP000044071"/>
    </source>
</evidence>